<evidence type="ECO:0000259" key="1">
    <source>
        <dbReference type="Pfam" id="PF13622"/>
    </source>
</evidence>
<dbReference type="PANTHER" id="PTHR38110">
    <property type="entry name" value="CHROMOSOME 23, WHOLE GENOME SHOTGUN SEQUENCE"/>
    <property type="match status" value="1"/>
</dbReference>
<gene>
    <name evidence="2" type="ORF">AGABI1DRAFT_74201</name>
</gene>
<dbReference type="eggNOG" id="ENOG502S4FF">
    <property type="taxonomic scope" value="Eukaryota"/>
</dbReference>
<dbReference type="OMA" id="LAVSTQM"/>
<dbReference type="GeneID" id="18831165"/>
<dbReference type="InterPro" id="IPR029069">
    <property type="entry name" value="HotDog_dom_sf"/>
</dbReference>
<evidence type="ECO:0000313" key="3">
    <source>
        <dbReference type="Proteomes" id="UP000008493"/>
    </source>
</evidence>
<dbReference type="EMBL" id="JH971390">
    <property type="protein sequence ID" value="EKM79295.1"/>
    <property type="molecule type" value="Genomic_DNA"/>
</dbReference>
<dbReference type="AlphaFoldDB" id="K5XVT7"/>
<dbReference type="InterPro" id="IPR052389">
    <property type="entry name" value="Sec_Metab_Biosynth-Assoc"/>
</dbReference>
<dbReference type="RefSeq" id="XP_007329768.1">
    <property type="nucleotide sequence ID" value="XM_007329706.1"/>
</dbReference>
<dbReference type="PANTHER" id="PTHR38110:SF1">
    <property type="entry name" value="THIOESTERASE DOMAIN-CONTAINING PROTEIN"/>
    <property type="match status" value="1"/>
</dbReference>
<keyword evidence="3" id="KW-1185">Reference proteome</keyword>
<sequence>MAPYSKALNVHCVSRAEKKSAIYHGTVDSEWLVVRVPHGGYVLGLMVEAVINFQSETPHKDPIHVTAHFLRQSAPEPFEIHIRVLKSGKIFTNIIAELIQKNTLKVTTHMIFSRNAPAAGNTSNLTLQPPSPYARRIPLHFHPSEAVTKAIPTNRYQFRNHVEAASDKEYAARNAPDSPNRSNSSTIGGDGLEWGTWFGFSDKEERITYSSIPFWADMFSNLPTMLPPNEKKDMGLSWFPTVTLSIEFKALIPPPSEFHASRTVGIYSNGKFMGHPQGRHEAYVEVWSAPTNIGEDKLIEGWRDKQICLATATQMALVIPLEEAIKKADREQARL</sequence>
<name>K5XVT7_AGABU</name>
<proteinExistence type="predicted"/>
<evidence type="ECO:0000313" key="2">
    <source>
        <dbReference type="EMBL" id="EKM79295.1"/>
    </source>
</evidence>
<accession>K5XVT7</accession>
<dbReference type="Gene3D" id="2.40.160.210">
    <property type="entry name" value="Acyl-CoA thioesterase, double hotdog domain"/>
    <property type="match status" value="1"/>
</dbReference>
<dbReference type="SUPFAM" id="SSF54637">
    <property type="entry name" value="Thioesterase/thiol ester dehydrase-isomerase"/>
    <property type="match status" value="1"/>
</dbReference>
<dbReference type="OrthoDB" id="2532955at2759"/>
<dbReference type="Pfam" id="PF13622">
    <property type="entry name" value="4HBT_3"/>
    <property type="match status" value="1"/>
</dbReference>
<dbReference type="KEGG" id="abp:AGABI1DRAFT74201"/>
<dbReference type="InterPro" id="IPR042171">
    <property type="entry name" value="Acyl-CoA_hotdog"/>
</dbReference>
<dbReference type="InParanoid" id="K5XVT7"/>
<feature type="domain" description="Acyl-CoA thioesterase-like N-terminal HotDog" evidence="1">
    <location>
        <begin position="28"/>
        <end position="111"/>
    </location>
</feature>
<dbReference type="STRING" id="597362.K5XVT7"/>
<reference evidence="3" key="1">
    <citation type="journal article" date="2012" name="Proc. Natl. Acad. Sci. U.S.A.">
        <title>Genome sequence of the button mushroom Agaricus bisporus reveals mechanisms governing adaptation to a humic-rich ecological niche.</title>
        <authorList>
            <person name="Morin E."/>
            <person name="Kohler A."/>
            <person name="Baker A.R."/>
            <person name="Foulongne-Oriol M."/>
            <person name="Lombard V."/>
            <person name="Nagy L.G."/>
            <person name="Ohm R.A."/>
            <person name="Patyshakuliyeva A."/>
            <person name="Brun A."/>
            <person name="Aerts A.L."/>
            <person name="Bailey A.M."/>
            <person name="Billette C."/>
            <person name="Coutinho P.M."/>
            <person name="Deakin G."/>
            <person name="Doddapaneni H."/>
            <person name="Floudas D."/>
            <person name="Grimwood J."/>
            <person name="Hilden K."/>
            <person name="Kuees U."/>
            <person name="LaButti K.M."/>
            <person name="Lapidus A."/>
            <person name="Lindquist E.A."/>
            <person name="Lucas S.M."/>
            <person name="Murat C."/>
            <person name="Riley R.W."/>
            <person name="Salamov A.A."/>
            <person name="Schmutz J."/>
            <person name="Subramanian V."/>
            <person name="Woesten H.A.B."/>
            <person name="Xu J."/>
            <person name="Eastwood D.C."/>
            <person name="Foster G.D."/>
            <person name="Sonnenberg A.S."/>
            <person name="Cullen D."/>
            <person name="de Vries R.P."/>
            <person name="Lundell T."/>
            <person name="Hibbett D.S."/>
            <person name="Henrissat B."/>
            <person name="Burton K.S."/>
            <person name="Kerrigan R.W."/>
            <person name="Challen M.P."/>
            <person name="Grigoriev I.V."/>
            <person name="Martin F."/>
        </authorList>
    </citation>
    <scope>NUCLEOTIDE SEQUENCE [LARGE SCALE GENOMIC DNA]</scope>
    <source>
        <strain evidence="3">JB137-S8 / ATCC MYA-4627 / FGSC 10392</strain>
    </source>
</reference>
<dbReference type="HOGENOM" id="CLU_071618_0_0_1"/>
<dbReference type="InterPro" id="IPR049449">
    <property type="entry name" value="TesB_ACOT8-like_N"/>
</dbReference>
<organism evidence="2 3">
    <name type="scientific">Agaricus bisporus var. burnettii (strain JB137-S8 / ATCC MYA-4627 / FGSC 10392)</name>
    <name type="common">White button mushroom</name>
    <dbReference type="NCBI Taxonomy" id="597362"/>
    <lineage>
        <taxon>Eukaryota</taxon>
        <taxon>Fungi</taxon>
        <taxon>Dikarya</taxon>
        <taxon>Basidiomycota</taxon>
        <taxon>Agaricomycotina</taxon>
        <taxon>Agaricomycetes</taxon>
        <taxon>Agaricomycetidae</taxon>
        <taxon>Agaricales</taxon>
        <taxon>Agaricineae</taxon>
        <taxon>Agaricaceae</taxon>
        <taxon>Agaricus</taxon>
    </lineage>
</organism>
<protein>
    <recommendedName>
        <fullName evidence="1">Acyl-CoA thioesterase-like N-terminal HotDog domain-containing protein</fullName>
    </recommendedName>
</protein>
<dbReference type="Proteomes" id="UP000008493">
    <property type="component" value="Unassembled WGS sequence"/>
</dbReference>